<feature type="domain" description="DUF6089" evidence="1">
    <location>
        <begin position="5"/>
        <end position="213"/>
    </location>
</feature>
<dbReference type="Proteomes" id="UP000435357">
    <property type="component" value="Unassembled WGS sequence"/>
</dbReference>
<dbReference type="Pfam" id="PF19573">
    <property type="entry name" value="DUF6089"/>
    <property type="match status" value="1"/>
</dbReference>
<reference evidence="2 3" key="1">
    <citation type="submission" date="2019-09" db="EMBL/GenBank/DDBJ databases">
        <title>Genomes of Cryomorphaceae.</title>
        <authorList>
            <person name="Bowman J.P."/>
        </authorList>
    </citation>
    <scope>NUCLEOTIDE SEQUENCE [LARGE SCALE GENOMIC DNA]</scope>
    <source>
        <strain evidence="2 3">KCTC 52047</strain>
    </source>
</reference>
<protein>
    <recommendedName>
        <fullName evidence="1">DUF6089 domain-containing protein</fullName>
    </recommendedName>
</protein>
<dbReference type="RefSeq" id="WP_151167530.1">
    <property type="nucleotide sequence ID" value="NZ_WACR01000005.1"/>
</dbReference>
<comment type="caution">
    <text evidence="2">The sequence shown here is derived from an EMBL/GenBank/DDBJ whole genome shotgun (WGS) entry which is preliminary data.</text>
</comment>
<accession>A0A6N6M4K0</accession>
<evidence type="ECO:0000313" key="3">
    <source>
        <dbReference type="Proteomes" id="UP000435357"/>
    </source>
</evidence>
<dbReference type="AlphaFoldDB" id="A0A6N6M4K0"/>
<keyword evidence="3" id="KW-1185">Reference proteome</keyword>
<evidence type="ECO:0000313" key="2">
    <source>
        <dbReference type="EMBL" id="KAB1064399.1"/>
    </source>
</evidence>
<name>A0A6N6M4K0_9FLAO</name>
<organism evidence="2 3">
    <name type="scientific">Salibacter halophilus</name>
    <dbReference type="NCBI Taxonomy" id="1803916"/>
    <lineage>
        <taxon>Bacteria</taxon>
        <taxon>Pseudomonadati</taxon>
        <taxon>Bacteroidota</taxon>
        <taxon>Flavobacteriia</taxon>
        <taxon>Flavobacteriales</taxon>
        <taxon>Salibacteraceae</taxon>
        <taxon>Salibacter</taxon>
    </lineage>
</organism>
<gene>
    <name evidence="2" type="ORF">F3059_06765</name>
</gene>
<evidence type="ECO:0000259" key="1">
    <source>
        <dbReference type="Pfam" id="PF19573"/>
    </source>
</evidence>
<dbReference type="EMBL" id="WACR01000005">
    <property type="protein sequence ID" value="KAB1064399.1"/>
    <property type="molecule type" value="Genomic_DNA"/>
</dbReference>
<dbReference type="InterPro" id="IPR045743">
    <property type="entry name" value="DUF6089"/>
</dbReference>
<dbReference type="OrthoDB" id="654178at2"/>
<sequence>MRHVIPIILFFIPFLGFSQKFVWDVGGQAGIANYFGDLASQTGTNSFNVIRPNTRYNIGGFVRKRLNYRFGMRFEANYLMVTGADSLNSESPRASRNLHFRNNIIEASGRLEYYPLIINDVGGKMRYKVDFHLMGFVGIGVAYHNPQAQHNGSWVDLRPLKTENVSYSPVEPVIPIGLGGFFTFKTKYQRFRRHRIGIEINYRKMFTDYLDDVSTVYPDPANLSSDQARELSFRGDEAPGVNEAAYPSQGRTRGNPDRMDAYGTIMISYSFVLRSNTNGRFRPKYNYQYGKSPASIRKMRF</sequence>
<proteinExistence type="predicted"/>